<evidence type="ECO:0000313" key="10">
    <source>
        <dbReference type="Proteomes" id="UP000198589"/>
    </source>
</evidence>
<organism evidence="9 10">
    <name type="scientific">Blastococcus tunisiensis</name>
    <dbReference type="NCBI Taxonomy" id="1798228"/>
    <lineage>
        <taxon>Bacteria</taxon>
        <taxon>Bacillati</taxon>
        <taxon>Actinomycetota</taxon>
        <taxon>Actinomycetes</taxon>
        <taxon>Geodermatophilales</taxon>
        <taxon>Geodermatophilaceae</taxon>
        <taxon>Blastococcus</taxon>
    </lineage>
</organism>
<evidence type="ECO:0000256" key="5">
    <source>
        <dbReference type="ARBA" id="ARBA00023284"/>
    </source>
</evidence>
<dbReference type="PANTHER" id="PTHR42852:SF6">
    <property type="entry name" value="THIOL:DISULFIDE INTERCHANGE PROTEIN DSBE"/>
    <property type="match status" value="1"/>
</dbReference>
<keyword evidence="7" id="KW-0472">Membrane</keyword>
<gene>
    <name evidence="9" type="ORF">SAMN05216574_10688</name>
</gene>
<keyword evidence="10" id="KW-1185">Reference proteome</keyword>
<keyword evidence="4" id="KW-1015">Disulfide bond</keyword>
<dbReference type="InterPro" id="IPR000866">
    <property type="entry name" value="AhpC/TSA"/>
</dbReference>
<dbReference type="Gene3D" id="3.40.30.10">
    <property type="entry name" value="Glutaredoxin"/>
    <property type="match status" value="1"/>
</dbReference>
<dbReference type="PROSITE" id="PS51352">
    <property type="entry name" value="THIOREDOXIN_2"/>
    <property type="match status" value="1"/>
</dbReference>
<proteinExistence type="predicted"/>
<dbReference type="InterPro" id="IPR013766">
    <property type="entry name" value="Thioredoxin_domain"/>
</dbReference>
<dbReference type="CDD" id="cd02966">
    <property type="entry name" value="TlpA_like_family"/>
    <property type="match status" value="1"/>
</dbReference>
<sequence>MSAPDAVAQGTAPPEESPRRPLRRPAAVVLVVLVALTGIVLAGRLGSTGPQDSALLDGPAPGLTGPTLDGGTFELADWDGEVVLVNVWASWCAPCRREQPLLLEAHSALGPQGLRIVGIDVRDDADDARAFLAEHGGAPWPNVVDPDGVRAVEWGTFALPETYLVGRDGSVVAKASGELDAAWIDEHVVPLLAGEGAP</sequence>
<keyword evidence="7" id="KW-0812">Transmembrane</keyword>
<evidence type="ECO:0000256" key="6">
    <source>
        <dbReference type="SAM" id="MobiDB-lite"/>
    </source>
</evidence>
<dbReference type="RefSeq" id="WP_175527193.1">
    <property type="nucleotide sequence ID" value="NZ_FOND01000006.1"/>
</dbReference>
<evidence type="ECO:0000256" key="4">
    <source>
        <dbReference type="ARBA" id="ARBA00023157"/>
    </source>
</evidence>
<dbReference type="EMBL" id="FOND01000006">
    <property type="protein sequence ID" value="SFE82916.1"/>
    <property type="molecule type" value="Genomic_DNA"/>
</dbReference>
<keyword evidence="2" id="KW-0201">Cytochrome c-type biogenesis</keyword>
<protein>
    <submittedName>
        <fullName evidence="9">Cytochrome c biogenesis protein CcmG, thiol:disulfide interchange protein DsbE</fullName>
    </submittedName>
</protein>
<evidence type="ECO:0000256" key="3">
    <source>
        <dbReference type="ARBA" id="ARBA00022968"/>
    </source>
</evidence>
<feature type="region of interest" description="Disordered" evidence="6">
    <location>
        <begin position="1"/>
        <end position="21"/>
    </location>
</feature>
<evidence type="ECO:0000256" key="1">
    <source>
        <dbReference type="ARBA" id="ARBA00004196"/>
    </source>
</evidence>
<dbReference type="GO" id="GO:0016209">
    <property type="term" value="F:antioxidant activity"/>
    <property type="evidence" value="ECO:0007669"/>
    <property type="project" value="InterPro"/>
</dbReference>
<dbReference type="InterPro" id="IPR050553">
    <property type="entry name" value="Thioredoxin_ResA/DsbE_sf"/>
</dbReference>
<feature type="domain" description="Thioredoxin" evidence="8">
    <location>
        <begin position="54"/>
        <end position="193"/>
    </location>
</feature>
<dbReference type="STRING" id="1798228.SAMN05216574_10688"/>
<keyword evidence="3" id="KW-0735">Signal-anchor</keyword>
<feature type="transmembrane region" description="Helical" evidence="7">
    <location>
        <begin position="26"/>
        <end position="46"/>
    </location>
</feature>
<dbReference type="AlphaFoldDB" id="A0A1I2DQU7"/>
<comment type="subcellular location">
    <subcellularLocation>
        <location evidence="1">Cell envelope</location>
    </subcellularLocation>
</comment>
<dbReference type="PROSITE" id="PS00194">
    <property type="entry name" value="THIOREDOXIN_1"/>
    <property type="match status" value="1"/>
</dbReference>
<dbReference type="InterPro" id="IPR017937">
    <property type="entry name" value="Thioredoxin_CS"/>
</dbReference>
<dbReference type="SUPFAM" id="SSF52833">
    <property type="entry name" value="Thioredoxin-like"/>
    <property type="match status" value="1"/>
</dbReference>
<evidence type="ECO:0000256" key="7">
    <source>
        <dbReference type="SAM" id="Phobius"/>
    </source>
</evidence>
<keyword evidence="7" id="KW-1133">Transmembrane helix</keyword>
<dbReference type="Proteomes" id="UP000198589">
    <property type="component" value="Unassembled WGS sequence"/>
</dbReference>
<dbReference type="GO" id="GO:0017004">
    <property type="term" value="P:cytochrome complex assembly"/>
    <property type="evidence" value="ECO:0007669"/>
    <property type="project" value="UniProtKB-KW"/>
</dbReference>
<keyword evidence="5" id="KW-0676">Redox-active center</keyword>
<dbReference type="GO" id="GO:0030313">
    <property type="term" value="C:cell envelope"/>
    <property type="evidence" value="ECO:0007669"/>
    <property type="project" value="UniProtKB-SubCell"/>
</dbReference>
<dbReference type="Pfam" id="PF00578">
    <property type="entry name" value="AhpC-TSA"/>
    <property type="match status" value="1"/>
</dbReference>
<name>A0A1I2DQU7_9ACTN</name>
<evidence type="ECO:0000256" key="2">
    <source>
        <dbReference type="ARBA" id="ARBA00022748"/>
    </source>
</evidence>
<accession>A0A1I2DQU7</accession>
<evidence type="ECO:0000313" key="9">
    <source>
        <dbReference type="EMBL" id="SFE82916.1"/>
    </source>
</evidence>
<dbReference type="GO" id="GO:0016491">
    <property type="term" value="F:oxidoreductase activity"/>
    <property type="evidence" value="ECO:0007669"/>
    <property type="project" value="InterPro"/>
</dbReference>
<dbReference type="InterPro" id="IPR036249">
    <property type="entry name" value="Thioredoxin-like_sf"/>
</dbReference>
<dbReference type="PANTHER" id="PTHR42852">
    <property type="entry name" value="THIOL:DISULFIDE INTERCHANGE PROTEIN DSBE"/>
    <property type="match status" value="1"/>
</dbReference>
<evidence type="ECO:0000259" key="8">
    <source>
        <dbReference type="PROSITE" id="PS51352"/>
    </source>
</evidence>
<reference evidence="10" key="1">
    <citation type="submission" date="2016-10" db="EMBL/GenBank/DDBJ databases">
        <authorList>
            <person name="Varghese N."/>
            <person name="Submissions S."/>
        </authorList>
    </citation>
    <scope>NUCLEOTIDE SEQUENCE [LARGE SCALE GENOMIC DNA]</scope>
    <source>
        <strain evidence="10">DSM 46838</strain>
    </source>
</reference>